<dbReference type="InterPro" id="IPR042097">
    <property type="entry name" value="Aminopeptidase_N-like_N_sf"/>
</dbReference>
<dbReference type="GO" id="GO:0016020">
    <property type="term" value="C:membrane"/>
    <property type="evidence" value="ECO:0007669"/>
    <property type="project" value="TreeGrafter"/>
</dbReference>
<evidence type="ECO:0000256" key="6">
    <source>
        <dbReference type="ARBA" id="ARBA00022833"/>
    </source>
</evidence>
<dbReference type="Gene3D" id="1.10.390.10">
    <property type="entry name" value="Neutral Protease Domain 2"/>
    <property type="match status" value="1"/>
</dbReference>
<dbReference type="STRING" id="215637.A0A4V1J5L4"/>
<dbReference type="FunFam" id="1.25.50.20:FF:000002">
    <property type="entry name" value="Aminopeptidase"/>
    <property type="match status" value="1"/>
</dbReference>
<dbReference type="Gene3D" id="2.60.40.1730">
    <property type="entry name" value="tricorn interacting facor f3 domain"/>
    <property type="match status" value="1"/>
</dbReference>
<evidence type="ECO:0000256" key="11">
    <source>
        <dbReference type="RuleBase" id="RU364040"/>
    </source>
</evidence>
<feature type="binding site" evidence="9">
    <location>
        <position position="317"/>
    </location>
    <ligand>
        <name>Zn(2+)</name>
        <dbReference type="ChEBI" id="CHEBI:29105"/>
        <note>catalytic</note>
    </ligand>
</feature>
<reference evidence="16" key="1">
    <citation type="journal article" date="2018" name="Nat. Microbiol.">
        <title>Leveraging single-cell genomics to expand the fungal tree of life.</title>
        <authorList>
            <person name="Ahrendt S.R."/>
            <person name="Quandt C.A."/>
            <person name="Ciobanu D."/>
            <person name="Clum A."/>
            <person name="Salamov A."/>
            <person name="Andreopoulos B."/>
            <person name="Cheng J.F."/>
            <person name="Woyke T."/>
            <person name="Pelin A."/>
            <person name="Henrissat B."/>
            <person name="Reynolds N.K."/>
            <person name="Benny G.L."/>
            <person name="Smith M.E."/>
            <person name="James T.Y."/>
            <person name="Grigoriev I.V."/>
        </authorList>
    </citation>
    <scope>NUCLEOTIDE SEQUENCE [LARGE SCALE GENOMIC DNA]</scope>
    <source>
        <strain evidence="16">RSA 468</strain>
    </source>
</reference>
<gene>
    <name evidence="15" type="ORF">BJ085DRAFT_18621</name>
</gene>
<dbReference type="Pfam" id="PF17900">
    <property type="entry name" value="Peptidase_M1_N"/>
    <property type="match status" value="1"/>
</dbReference>
<evidence type="ECO:0000256" key="10">
    <source>
        <dbReference type="PIRSR" id="PIRSR634016-4"/>
    </source>
</evidence>
<dbReference type="GO" id="GO:0006508">
    <property type="term" value="P:proteolysis"/>
    <property type="evidence" value="ECO:0007669"/>
    <property type="project" value="UniProtKB-KW"/>
</dbReference>
<dbReference type="InterPro" id="IPR001930">
    <property type="entry name" value="Peptidase_M1"/>
</dbReference>
<keyword evidence="4 9" id="KW-0479">Metal-binding</keyword>
<dbReference type="EC" id="3.4.11.-" evidence="11"/>
<dbReference type="CDD" id="cd09601">
    <property type="entry name" value="M1_APN-Q_like"/>
    <property type="match status" value="1"/>
</dbReference>
<name>A0A4V1J5L4_9FUNG</name>
<feature type="active site" description="Proton acceptor" evidence="8">
    <location>
        <position position="318"/>
    </location>
</feature>
<protein>
    <recommendedName>
        <fullName evidence="11">Aminopeptidase</fullName>
        <ecNumber evidence="11">3.4.11.-</ecNumber>
    </recommendedName>
</protein>
<keyword evidence="5 11" id="KW-0378">Hydrolase</keyword>
<dbReference type="Gene3D" id="1.25.50.20">
    <property type="match status" value="1"/>
</dbReference>
<feature type="domain" description="Aminopeptidase N-like N-terminal" evidence="14">
    <location>
        <begin position="15"/>
        <end position="205"/>
    </location>
</feature>
<dbReference type="InterPro" id="IPR014782">
    <property type="entry name" value="Peptidase_M1_dom"/>
</dbReference>
<dbReference type="FunFam" id="2.60.40.1730:FF:000002">
    <property type="entry name" value="Aminopeptidase"/>
    <property type="match status" value="1"/>
</dbReference>
<sequence length="888" mass="99891">MPALDREVLPTNVRPIHYDLQLTPDLDKLVFDGTVAVKLEVLEATSTITLNAEDLKITAAYILQDVAKTEQKLASNSIAYQADTQSASIAFAQGLPANSTITLVLHFTGVLNDLMAGFYRSSYTNDKGEKRNLAVTQFEPTDARRAFPCWDEPSLKATFDVTLNVPADLTALSNMNVVSETPLEDLARSYKQVKFATTPIMSTYLLAFVVGDLEYIETHTAERPNESPIKCRVYTLKGLKEQGRFALDVAARTLDVLADTFDIPYPLPKLDLVAIPDFEAGAMENWGLVTYRTSALLFDEKSSTTQAKQYVAYVIAHENSHQWFGNLCTMEWWSDLWLNEGFATWVGNYAVDKLFPEWNVWTSFVMEEFQRGLSLDAMRSSHPIEVDVRRASEISQIFDAISYSKGASVIRMLSSYLGEDVFLAGVRAYLKKHMYKNASTRDLWQALSETSGQEVSHFMELWTRHVGYPVVSVNEEPAPATGTAATRQIKVTQSRFLSTGDVKPEDDQVEWWVPLSVVHSEQPKTPSHDILTQKQGTFSIPASASYYILNYQQTGVYRVHYPLSAIEALGRLMEADRSALTTIDRLGIVADAASLNPPGISPTTDFLTLLKSYEAEPEFVIWSEISLRLSEISSLLYQQPESVRDHFKAFVRRLFRQQHQRLGWEYPEGEDPYLARLRSLVILRLGLADDAEVLTEARRRFQLFFEQNNESAVPPNLRTAVFNTVIGHGGAAELKHVMKFYESATVVDQKNLALSAIGAVREPALITQVLDYAISDKVRNQDMHILLNSLGSNTVARHQAWAFVKQHWSLFVERYKASMMYLGTVAKVVAQTFSTPDMAAEVEKFFSDKDISKINRAVNQTLEKIRLNSAWLARDKDVIAKWLGENAP</sequence>
<keyword evidence="6 9" id="KW-0862">Zinc</keyword>
<accession>A0A4V1J5L4</accession>
<dbReference type="PANTHER" id="PTHR11533">
    <property type="entry name" value="PROTEASE M1 ZINC METALLOPROTEASE"/>
    <property type="match status" value="1"/>
</dbReference>
<feature type="binding site" evidence="9">
    <location>
        <position position="340"/>
    </location>
    <ligand>
        <name>Zn(2+)</name>
        <dbReference type="ChEBI" id="CHEBI:29105"/>
        <note>catalytic</note>
    </ligand>
</feature>
<evidence type="ECO:0000259" key="12">
    <source>
        <dbReference type="Pfam" id="PF01433"/>
    </source>
</evidence>
<dbReference type="Pfam" id="PF01433">
    <property type="entry name" value="Peptidase_M1"/>
    <property type="match status" value="1"/>
</dbReference>
<dbReference type="SUPFAM" id="SSF63737">
    <property type="entry name" value="Leukotriene A4 hydrolase N-terminal domain"/>
    <property type="match status" value="1"/>
</dbReference>
<evidence type="ECO:0000256" key="4">
    <source>
        <dbReference type="ARBA" id="ARBA00022723"/>
    </source>
</evidence>
<dbReference type="InterPro" id="IPR034016">
    <property type="entry name" value="M1_APN-typ"/>
</dbReference>
<dbReference type="Gene3D" id="2.60.40.1910">
    <property type="match status" value="1"/>
</dbReference>
<evidence type="ECO:0000256" key="2">
    <source>
        <dbReference type="ARBA" id="ARBA00022438"/>
    </source>
</evidence>
<comment type="similarity">
    <text evidence="1 11">Belongs to the peptidase M1 family.</text>
</comment>
<keyword evidence="7 11" id="KW-0482">Metalloprotease</keyword>
<dbReference type="InterPro" id="IPR045357">
    <property type="entry name" value="Aminopeptidase_N-like_N"/>
</dbReference>
<dbReference type="GO" id="GO:0008270">
    <property type="term" value="F:zinc ion binding"/>
    <property type="evidence" value="ECO:0007669"/>
    <property type="project" value="UniProtKB-UniRule"/>
</dbReference>
<evidence type="ECO:0000313" key="16">
    <source>
        <dbReference type="Proteomes" id="UP000268162"/>
    </source>
</evidence>
<keyword evidence="3 11" id="KW-0645">Protease</keyword>
<dbReference type="Proteomes" id="UP000268162">
    <property type="component" value="Unassembled WGS sequence"/>
</dbReference>
<evidence type="ECO:0000256" key="5">
    <source>
        <dbReference type="ARBA" id="ARBA00022801"/>
    </source>
</evidence>
<evidence type="ECO:0000256" key="8">
    <source>
        <dbReference type="PIRSR" id="PIRSR634016-1"/>
    </source>
</evidence>
<feature type="binding site" evidence="9">
    <location>
        <position position="321"/>
    </location>
    <ligand>
        <name>Zn(2+)</name>
        <dbReference type="ChEBI" id="CHEBI:29105"/>
        <note>catalytic</note>
    </ligand>
</feature>
<evidence type="ECO:0000256" key="7">
    <source>
        <dbReference type="ARBA" id="ARBA00023049"/>
    </source>
</evidence>
<dbReference type="PANTHER" id="PTHR11533:SF174">
    <property type="entry name" value="PUROMYCIN-SENSITIVE AMINOPEPTIDASE-RELATED"/>
    <property type="match status" value="1"/>
</dbReference>
<dbReference type="GO" id="GO:0070006">
    <property type="term" value="F:metalloaminopeptidase activity"/>
    <property type="evidence" value="ECO:0007669"/>
    <property type="project" value="TreeGrafter"/>
</dbReference>
<evidence type="ECO:0000259" key="14">
    <source>
        <dbReference type="Pfam" id="PF17900"/>
    </source>
</evidence>
<dbReference type="GO" id="GO:0005615">
    <property type="term" value="C:extracellular space"/>
    <property type="evidence" value="ECO:0007669"/>
    <property type="project" value="TreeGrafter"/>
</dbReference>
<feature type="domain" description="ERAP1-like C-terminal" evidence="13">
    <location>
        <begin position="547"/>
        <end position="866"/>
    </location>
</feature>
<dbReference type="GO" id="GO:0005737">
    <property type="term" value="C:cytoplasm"/>
    <property type="evidence" value="ECO:0007669"/>
    <property type="project" value="TreeGrafter"/>
</dbReference>
<dbReference type="InterPro" id="IPR050344">
    <property type="entry name" value="Peptidase_M1_aminopeptidases"/>
</dbReference>
<feature type="domain" description="Peptidase M1 membrane alanine aminopeptidase" evidence="12">
    <location>
        <begin position="245"/>
        <end position="462"/>
    </location>
</feature>
<proteinExistence type="inferred from homology"/>
<dbReference type="InterPro" id="IPR024571">
    <property type="entry name" value="ERAP1-like_C_dom"/>
</dbReference>
<feature type="site" description="Transition state stabilizer" evidence="10">
    <location>
        <position position="403"/>
    </location>
</feature>
<dbReference type="InterPro" id="IPR027268">
    <property type="entry name" value="Peptidase_M4/M1_CTD_sf"/>
</dbReference>
<evidence type="ECO:0000256" key="9">
    <source>
        <dbReference type="PIRSR" id="PIRSR634016-3"/>
    </source>
</evidence>
<evidence type="ECO:0000256" key="1">
    <source>
        <dbReference type="ARBA" id="ARBA00010136"/>
    </source>
</evidence>
<dbReference type="EMBL" id="ML002269">
    <property type="protein sequence ID" value="RKP39469.1"/>
    <property type="molecule type" value="Genomic_DNA"/>
</dbReference>
<dbReference type="FunFam" id="1.10.390.10:FF:000001">
    <property type="entry name" value="Aminopeptidase"/>
    <property type="match status" value="1"/>
</dbReference>
<dbReference type="GO" id="GO:0043171">
    <property type="term" value="P:peptide catabolic process"/>
    <property type="evidence" value="ECO:0007669"/>
    <property type="project" value="TreeGrafter"/>
</dbReference>
<dbReference type="GO" id="GO:0042277">
    <property type="term" value="F:peptide binding"/>
    <property type="evidence" value="ECO:0007669"/>
    <property type="project" value="TreeGrafter"/>
</dbReference>
<comment type="cofactor">
    <cofactor evidence="9 11">
        <name>Zn(2+)</name>
        <dbReference type="ChEBI" id="CHEBI:29105"/>
    </cofactor>
    <text evidence="9 11">Binds 1 zinc ion per subunit.</text>
</comment>
<dbReference type="Pfam" id="PF11838">
    <property type="entry name" value="ERAP1_C"/>
    <property type="match status" value="1"/>
</dbReference>
<keyword evidence="16" id="KW-1185">Reference proteome</keyword>
<dbReference type="PRINTS" id="PR00756">
    <property type="entry name" value="ALADIPTASE"/>
</dbReference>
<dbReference type="SUPFAM" id="SSF55486">
    <property type="entry name" value="Metalloproteases ('zincins'), catalytic domain"/>
    <property type="match status" value="1"/>
</dbReference>
<evidence type="ECO:0000256" key="3">
    <source>
        <dbReference type="ARBA" id="ARBA00022670"/>
    </source>
</evidence>
<evidence type="ECO:0000259" key="13">
    <source>
        <dbReference type="Pfam" id="PF11838"/>
    </source>
</evidence>
<dbReference type="AlphaFoldDB" id="A0A4V1J5L4"/>
<evidence type="ECO:0000313" key="15">
    <source>
        <dbReference type="EMBL" id="RKP39469.1"/>
    </source>
</evidence>
<organism evidence="15 16">
    <name type="scientific">Dimargaris cristalligena</name>
    <dbReference type="NCBI Taxonomy" id="215637"/>
    <lineage>
        <taxon>Eukaryota</taxon>
        <taxon>Fungi</taxon>
        <taxon>Fungi incertae sedis</taxon>
        <taxon>Zoopagomycota</taxon>
        <taxon>Kickxellomycotina</taxon>
        <taxon>Dimargaritomycetes</taxon>
        <taxon>Dimargaritales</taxon>
        <taxon>Dimargaritaceae</taxon>
        <taxon>Dimargaris</taxon>
    </lineage>
</organism>
<keyword evidence="2 11" id="KW-0031">Aminopeptidase</keyword>